<name>A0ABY8VLN2_9CORY</name>
<gene>
    <name evidence="1" type="ORF">QP029_07220</name>
</gene>
<dbReference type="Proteomes" id="UP001238805">
    <property type="component" value="Chromosome"/>
</dbReference>
<evidence type="ECO:0000313" key="1">
    <source>
        <dbReference type="EMBL" id="WIM69094.1"/>
    </source>
</evidence>
<protein>
    <recommendedName>
        <fullName evidence="3">Bacteriocin biosynthesis cyclodehydratase domain</fullName>
    </recommendedName>
</protein>
<evidence type="ECO:0008006" key="3">
    <source>
        <dbReference type="Google" id="ProtNLM"/>
    </source>
</evidence>
<accession>A0ABY8VLN2</accession>
<organism evidence="1 2">
    <name type="scientific">Corynebacterium suedekumii</name>
    <dbReference type="NCBI Taxonomy" id="3049801"/>
    <lineage>
        <taxon>Bacteria</taxon>
        <taxon>Bacillati</taxon>
        <taxon>Actinomycetota</taxon>
        <taxon>Actinomycetes</taxon>
        <taxon>Mycobacteriales</taxon>
        <taxon>Corynebacteriaceae</taxon>
        <taxon>Corynebacterium</taxon>
    </lineage>
</organism>
<evidence type="ECO:0000313" key="2">
    <source>
        <dbReference type="Proteomes" id="UP001238805"/>
    </source>
</evidence>
<dbReference type="Gene3D" id="3.40.50.720">
    <property type="entry name" value="NAD(P)-binding Rossmann-like Domain"/>
    <property type="match status" value="1"/>
</dbReference>
<dbReference type="RefSeq" id="WP_284873692.1">
    <property type="nucleotide sequence ID" value="NZ_CP126970.1"/>
</dbReference>
<reference evidence="1 2" key="1">
    <citation type="submission" date="2023-05" db="EMBL/GenBank/DDBJ databases">
        <title>Corynebacterium suedekumii sp. nov. and Corynebacterium breve sp. nov. isolated from raw cow's milk.</title>
        <authorList>
            <person name="Baer M.K."/>
            <person name="Mehl L."/>
            <person name="Hellmuth R."/>
            <person name="Marke G."/>
            <person name="Lipski A."/>
        </authorList>
    </citation>
    <scope>NUCLEOTIDE SEQUENCE [LARGE SCALE GENOMIC DNA]</scope>
    <source>
        <strain evidence="1 2">LM112</strain>
    </source>
</reference>
<keyword evidence="2" id="KW-1185">Reference proteome</keyword>
<proteinExistence type="predicted"/>
<sequence length="280" mass="29859">MGDVDALRLATGAHVFLRGRDAVQFGLDATRAGIVETTHAPMLVAGLLSARRPRTRSELRTLLHEAGLGREAAASLLDDLEVYRILVPVAEYQVVLLGRGRLAEATSALLRGSGVTVRQPVKGESEFVYLAEADIDRDPPVPVIVADRLAHSKAMAPMLTRFARTWVPGAIVDQRGMVGPVRMDGRGPCPLCADLHRTDVDGFWHRVVTQMPGGPSQPDPVVVAATAARLAAWALALCGAPAPPGRPPVIPAPGQVVTVDPYGGDESDTWGTHRRCPLCF</sequence>
<dbReference type="EMBL" id="CP126970">
    <property type="protein sequence ID" value="WIM69094.1"/>
    <property type="molecule type" value="Genomic_DNA"/>
</dbReference>